<feature type="region of interest" description="Disordered" evidence="1">
    <location>
        <begin position="1639"/>
        <end position="1663"/>
    </location>
</feature>
<protein>
    <submittedName>
        <fullName evidence="2">Uncharacterized protein</fullName>
    </submittedName>
</protein>
<keyword evidence="3" id="KW-1185">Reference proteome</keyword>
<name>A0A8X6NJM3_NEPPI</name>
<dbReference type="EMBL" id="BMAW01058423">
    <property type="protein sequence ID" value="GFT16258.1"/>
    <property type="molecule type" value="Genomic_DNA"/>
</dbReference>
<organism evidence="2 3">
    <name type="scientific">Nephila pilipes</name>
    <name type="common">Giant wood spider</name>
    <name type="synonym">Nephila maculata</name>
    <dbReference type="NCBI Taxonomy" id="299642"/>
    <lineage>
        <taxon>Eukaryota</taxon>
        <taxon>Metazoa</taxon>
        <taxon>Ecdysozoa</taxon>
        <taxon>Arthropoda</taxon>
        <taxon>Chelicerata</taxon>
        <taxon>Arachnida</taxon>
        <taxon>Araneae</taxon>
        <taxon>Araneomorphae</taxon>
        <taxon>Entelegynae</taxon>
        <taxon>Araneoidea</taxon>
        <taxon>Nephilidae</taxon>
        <taxon>Nephila</taxon>
    </lineage>
</organism>
<evidence type="ECO:0000313" key="3">
    <source>
        <dbReference type="Proteomes" id="UP000887013"/>
    </source>
</evidence>
<feature type="compositionally biased region" description="Basic and acidic residues" evidence="1">
    <location>
        <begin position="1642"/>
        <end position="1657"/>
    </location>
</feature>
<comment type="caution">
    <text evidence="2">The sequence shown here is derived from an EMBL/GenBank/DDBJ whole genome shotgun (WGS) entry which is preliminary data.</text>
</comment>
<evidence type="ECO:0000313" key="2">
    <source>
        <dbReference type="EMBL" id="GFT16258.1"/>
    </source>
</evidence>
<feature type="non-terminal residue" evidence="2">
    <location>
        <position position="1705"/>
    </location>
</feature>
<sequence>MEGKSEEIGPDMLDGILDDLYYNNDRHEKEKRRKRSSILKRARSSNPDIYEFEDIEFKRKSQSSKRVSFADTFQVKELVTGNIYDIPGRHELEASKESHTSVQESCFIEAEKENIPIVSRSSSKYKTENAQDLENKYLCPFKLVMPENVKRKPLMFVPNLEKNEIEPSFQLSDKAYSHLQNSGVGNEMELTIIHNQENLNISSGDPENFFENPKPKSYTVETHHIVSSTISCVSSSHDLSKASPSVKDFDKDIYSFLDSDRKKNFLKEQFCTSSQNNSASSALNSFSFNNEILEEKALLFPAYSKNETKFANDFYFDKSADYLLQNKENIHHFVFPPFPQGINYKSLHHNRPVSDNLAAAQPSENQIDKTKLAFEEMEITFLNPQAHSSVIEKHCEETGNKTKFTVHDMEETCADSLEASLLCEQPDAVFFDDDAMEPNSGNSNNYEDLERPTENVNSHNQLEILAVNNEIINKTRFNLAEIYDKNDYHISEKEKFTNIFTDKENGQDKITNFTSEKISVSKCSTDFIEGKENIKFDRKGKIETFTSNLICNETEYIPDAEDFRIKDDGELEIERNTLDFNALLAKPFHVDKSDKLPHINKNSMFQSSAMDITCNTEFFEENNGDSDFQEKLKLKDIPEIVENSHSDQQSSVEKLKTQYFESDMMESTCGFRNNILQSLNDSSSEIDQQVEMLRNKNSEFTESCKTHTLTSDKMELTCVGNYSLQADEVSDLEICQQVQSKKLPNENHKFSENSETHHFTSDKMELTCAHVNNMLHSINDSGSDTHPKTGFLNCDSSKNLRLAKNSGTHNFTNDGMELTCAYINNSFQSINDSGLDTTPQTGSLKNGISSKNIRLGENSRTHNFTNDGMELTCAHVNNMLQIINNSGSDTHPQIGSLENQNSNKNLRLSENCRTHNFTNDGMELTCAINNDTEFRTICDANVKLYDASYRIEENSPFVSENHCEETETRHSLNVEKDNLILNSVGYEKSCKEHQFFKSYSPEILPNSNEQDCNSSNNINKLFSETGKSLNKTFNSHEKEFTFAVNRSHEAQGSPFFQLNGTCTSKSNISKKQSFNLENSCGNSKKKSFQISYSQVSLQSCSSTMNAINTVESTTDKTKLLDSKTNNPGDKVLNNSPISTELKNIACNEEINKVALQKKSISHKNVDDAFLTPLDLNDANSKLVKVEQKNQYSNAATPGAVYTLRKKRQQLSGSVVNKLILSPEVTYIMKKAEKLNLKRPFSEVKSNSPIRYDCKKSLDFNSFEMENSFKIENKQNVLSSNSQSLNKSPKATGDIGILPVNSPPNNIFTNFTGKEESLNSQKEKETHSDSKYNQDILSIALKEKAETSLVSFNDSLQILPNLIHESSKFSMSETMSKIYSSKLFNDITSRKETIMVNPIETNMLPETSNLNLNSIEGNKCSDNLPNSLSCSVFCDETKQKESVSENNTSKSVYKTIENDCVSPKVEETSVFLDTFKQNKNTSINCNDNVMLSGKSYLKIITSNSDLSDSSKSVNLNISSMNLSIADTSKKVSLKRKIPIMAEENSYVCLEKRSTDVTLKETSNLLEISCAHKSNGMIDVIRAAVKDATLILSENQKKMEVPISHEVNDVVSPEKSVETAHSSLSENLLKILESNNKNELMHQNSKDQINKSPEKEISHFNDPVSLRSVGAENSRLSENLSKIIDSNIQSELRDQDSKDPTKSSEIE</sequence>
<proteinExistence type="predicted"/>
<feature type="region of interest" description="Disordered" evidence="1">
    <location>
        <begin position="1682"/>
        <end position="1705"/>
    </location>
</feature>
<evidence type="ECO:0000256" key="1">
    <source>
        <dbReference type="SAM" id="MobiDB-lite"/>
    </source>
</evidence>
<feature type="compositionally biased region" description="Basic and acidic residues" evidence="1">
    <location>
        <begin position="1689"/>
        <end position="1705"/>
    </location>
</feature>
<dbReference type="CDD" id="cd21853">
    <property type="entry name" value="KNL1_NTD"/>
    <property type="match status" value="1"/>
</dbReference>
<feature type="region of interest" description="Disordered" evidence="1">
    <location>
        <begin position="432"/>
        <end position="451"/>
    </location>
</feature>
<reference evidence="2" key="1">
    <citation type="submission" date="2020-08" db="EMBL/GenBank/DDBJ databases">
        <title>Multicomponent nature underlies the extraordinary mechanical properties of spider dragline silk.</title>
        <authorList>
            <person name="Kono N."/>
            <person name="Nakamura H."/>
            <person name="Mori M."/>
            <person name="Yoshida Y."/>
            <person name="Ohtoshi R."/>
            <person name="Malay A.D."/>
            <person name="Moran D.A.P."/>
            <person name="Tomita M."/>
            <person name="Numata K."/>
            <person name="Arakawa K."/>
        </authorList>
    </citation>
    <scope>NUCLEOTIDE SEQUENCE</scope>
</reference>
<dbReference type="Proteomes" id="UP000887013">
    <property type="component" value="Unassembled WGS sequence"/>
</dbReference>
<accession>A0A8X6NJM3</accession>
<dbReference type="OrthoDB" id="6437009at2759"/>
<gene>
    <name evidence="2" type="primary">AVEN_43632_1</name>
    <name evidence="2" type="ORF">NPIL_606671</name>
</gene>